<name>A0A8H3W802_9PEZI</name>
<keyword evidence="1" id="KW-1133">Transmembrane helix</keyword>
<dbReference type="AlphaFoldDB" id="A0A8H3W802"/>
<proteinExistence type="predicted"/>
<feature type="transmembrane region" description="Helical" evidence="1">
    <location>
        <begin position="6"/>
        <end position="22"/>
    </location>
</feature>
<evidence type="ECO:0000256" key="1">
    <source>
        <dbReference type="SAM" id="Phobius"/>
    </source>
</evidence>
<organism evidence="2 3">
    <name type="scientific">Colletotrichum asianum</name>
    <dbReference type="NCBI Taxonomy" id="702518"/>
    <lineage>
        <taxon>Eukaryota</taxon>
        <taxon>Fungi</taxon>
        <taxon>Dikarya</taxon>
        <taxon>Ascomycota</taxon>
        <taxon>Pezizomycotina</taxon>
        <taxon>Sordariomycetes</taxon>
        <taxon>Hypocreomycetidae</taxon>
        <taxon>Glomerellales</taxon>
        <taxon>Glomerellaceae</taxon>
        <taxon>Colletotrichum</taxon>
        <taxon>Colletotrichum gloeosporioides species complex</taxon>
    </lineage>
</organism>
<evidence type="ECO:0000313" key="2">
    <source>
        <dbReference type="EMBL" id="KAF0319862.1"/>
    </source>
</evidence>
<comment type="caution">
    <text evidence="2">The sequence shown here is derived from an EMBL/GenBank/DDBJ whole genome shotgun (WGS) entry which is preliminary data.</text>
</comment>
<sequence>MPGSIIQAVSVLGCVCTVVTIMRRQRALRHGWNRGLQMGWVGCESGESRSHHFIRQWYIWEMDEFLPVIRSKGGKSRLDSHHPGSAESMFPRYRASTGQPVRMNAALADPKERGQHSKYWTVDGRAVRRCKRIYLVCSCLSVSARSKGRPSRG</sequence>
<gene>
    <name evidence="2" type="ORF">GQ607_012964</name>
</gene>
<protein>
    <submittedName>
        <fullName evidence="2">Uncharacterized protein</fullName>
    </submittedName>
</protein>
<keyword evidence="1" id="KW-0812">Transmembrane</keyword>
<accession>A0A8H3W802</accession>
<evidence type="ECO:0000313" key="3">
    <source>
        <dbReference type="Proteomes" id="UP000434172"/>
    </source>
</evidence>
<dbReference type="EMBL" id="WOWK01000090">
    <property type="protein sequence ID" value="KAF0319862.1"/>
    <property type="molecule type" value="Genomic_DNA"/>
</dbReference>
<reference evidence="2 3" key="1">
    <citation type="submission" date="2019-12" db="EMBL/GenBank/DDBJ databases">
        <title>A genome sequence resource for the geographically widespread anthracnose pathogen Colletotrichum asianum.</title>
        <authorList>
            <person name="Meng Y."/>
        </authorList>
    </citation>
    <scope>NUCLEOTIDE SEQUENCE [LARGE SCALE GENOMIC DNA]</scope>
    <source>
        <strain evidence="2 3">ICMP 18580</strain>
    </source>
</reference>
<dbReference type="Proteomes" id="UP000434172">
    <property type="component" value="Unassembled WGS sequence"/>
</dbReference>
<keyword evidence="1" id="KW-0472">Membrane</keyword>
<keyword evidence="3" id="KW-1185">Reference proteome</keyword>